<accession>A0AAP5N2R8</accession>
<dbReference type="AlphaFoldDB" id="A0AAP5N2R8"/>
<reference evidence="1" key="1">
    <citation type="journal article" date="2023" name="J. Vet. Diagn. Invest.">
        <title>Oxytetracycline-resistant Paenibacillus larvae identified in commercial beekeeping operations in Saskatchewan using pooled honey sampling.</title>
        <authorList>
            <person name="Obshta O."/>
            <person name="Zabrodski M.W."/>
            <person name="Soomro T."/>
            <person name="Wilson G."/>
            <person name="Masood F."/>
            <person name="Thebeau J."/>
            <person name="Silva M.C.B."/>
            <person name="Biganski S."/>
            <person name="Kozii I.V."/>
            <person name="Koziy R.V."/>
            <person name="Raza M.F."/>
            <person name="Jose M.S."/>
            <person name="Simko E."/>
            <person name="Wood S.C."/>
        </authorList>
    </citation>
    <scope>NUCLEOTIDE SEQUENCE</scope>
    <source>
        <strain evidence="1">PL001</strain>
    </source>
</reference>
<evidence type="ECO:0000313" key="1">
    <source>
        <dbReference type="EMBL" id="MDT2252718.1"/>
    </source>
</evidence>
<dbReference type="InterPro" id="IPR021739">
    <property type="entry name" value="SaV-like"/>
</dbReference>
<protein>
    <submittedName>
        <fullName evidence="1">DUF3310 domain-containing protein</fullName>
    </submittedName>
</protein>
<sequence>MRNDKVNPSYYVKNGMSCLDAIKAITQGLDGFEGFCIGNVTKYTWRWKEKNGVEDLRKAREYLDFLILEQEEEHGIKTDRTTSD</sequence>
<gene>
    <name evidence="1" type="ORF">P7H09_16020</name>
</gene>
<dbReference type="Pfam" id="PF11753">
    <property type="entry name" value="DUF3310"/>
    <property type="match status" value="1"/>
</dbReference>
<proteinExistence type="predicted"/>
<comment type="caution">
    <text evidence="1">The sequence shown here is derived from an EMBL/GenBank/DDBJ whole genome shotgun (WGS) entry which is preliminary data.</text>
</comment>
<name>A0AAP5N2R8_9BACL</name>
<evidence type="ECO:0000313" key="2">
    <source>
        <dbReference type="Proteomes" id="UP001259239"/>
    </source>
</evidence>
<dbReference type="EMBL" id="JARQGV010000004">
    <property type="protein sequence ID" value="MDT2252718.1"/>
    <property type="molecule type" value="Genomic_DNA"/>
</dbReference>
<dbReference type="RefSeq" id="WP_198963592.1">
    <property type="nucleotide sequence ID" value="NZ_CP121102.1"/>
</dbReference>
<reference evidence="1" key="2">
    <citation type="submission" date="2023-03" db="EMBL/GenBank/DDBJ databases">
        <authorList>
            <person name="Obshta O."/>
            <person name="Zabrodski M.W."/>
            <person name="Soomro T."/>
            <person name="Wilson G."/>
            <person name="Masood F."/>
            <person name="Thebeau J."/>
            <person name="Bezerra Da Silva M.C."/>
            <person name="Raza F."/>
            <person name="Biganski S."/>
            <person name="Jose M."/>
            <person name="Camilli M."/>
            <person name="Kozii I.V."/>
            <person name="Kozii R.V."/>
            <person name="Simko E."/>
            <person name="Wood S.C."/>
        </authorList>
    </citation>
    <scope>NUCLEOTIDE SEQUENCE</scope>
    <source>
        <strain evidence="1">PL001</strain>
    </source>
</reference>
<organism evidence="1 2">
    <name type="scientific">Paenibacillus larvae</name>
    <dbReference type="NCBI Taxonomy" id="1464"/>
    <lineage>
        <taxon>Bacteria</taxon>
        <taxon>Bacillati</taxon>
        <taxon>Bacillota</taxon>
        <taxon>Bacilli</taxon>
        <taxon>Bacillales</taxon>
        <taxon>Paenibacillaceae</taxon>
        <taxon>Paenibacillus</taxon>
    </lineage>
</organism>
<dbReference type="Proteomes" id="UP001259239">
    <property type="component" value="Unassembled WGS sequence"/>
</dbReference>